<dbReference type="SMART" id="SM00354">
    <property type="entry name" value="HTH_LACI"/>
    <property type="match status" value="1"/>
</dbReference>
<name>A0A916Y4W0_9MICO</name>
<keyword evidence="2" id="KW-0238">DNA-binding</keyword>
<dbReference type="PROSITE" id="PS50932">
    <property type="entry name" value="HTH_LACI_2"/>
    <property type="match status" value="1"/>
</dbReference>
<proteinExistence type="predicted"/>
<dbReference type="InterPro" id="IPR028082">
    <property type="entry name" value="Peripla_BP_I"/>
</dbReference>
<dbReference type="Pfam" id="PF13377">
    <property type="entry name" value="Peripla_BP_3"/>
    <property type="match status" value="1"/>
</dbReference>
<keyword evidence="3" id="KW-0804">Transcription</keyword>
<comment type="caution">
    <text evidence="5">The sequence shown here is derived from an EMBL/GenBank/DDBJ whole genome shotgun (WGS) entry which is preliminary data.</text>
</comment>
<dbReference type="CDD" id="cd06267">
    <property type="entry name" value="PBP1_LacI_sugar_binding-like"/>
    <property type="match status" value="1"/>
</dbReference>
<dbReference type="InterPro" id="IPR010982">
    <property type="entry name" value="Lambda_DNA-bd_dom_sf"/>
</dbReference>
<dbReference type="Gene3D" id="1.10.260.40">
    <property type="entry name" value="lambda repressor-like DNA-binding domains"/>
    <property type="match status" value="1"/>
</dbReference>
<dbReference type="InterPro" id="IPR046335">
    <property type="entry name" value="LacI/GalR-like_sensor"/>
</dbReference>
<dbReference type="AlphaFoldDB" id="A0A916Y4W0"/>
<protein>
    <submittedName>
        <fullName evidence="5">Transcriptional regulator</fullName>
    </submittedName>
</protein>
<dbReference type="PANTHER" id="PTHR30146:SF153">
    <property type="entry name" value="LACTOSE OPERON REPRESSOR"/>
    <property type="match status" value="1"/>
</dbReference>
<keyword evidence="1" id="KW-0805">Transcription regulation</keyword>
<dbReference type="CDD" id="cd01392">
    <property type="entry name" value="HTH_LacI"/>
    <property type="match status" value="1"/>
</dbReference>
<dbReference type="Proteomes" id="UP000633205">
    <property type="component" value="Unassembled WGS sequence"/>
</dbReference>
<evidence type="ECO:0000256" key="2">
    <source>
        <dbReference type="ARBA" id="ARBA00023125"/>
    </source>
</evidence>
<sequence length="336" mass="36062">MATLSDVAARAGVSVSAVSRVLSNAPETRVSEETRDRIRRAARDLGYRPNSAGRALRSARSNVVALIVPDLMNALFVELVRGVEDAAIDQDYLVLMGRTEDIEPGGERAHKLLGEGRVDALLLQPGDKPLPLESLGGFANSRPVIRLNSVGEDEPGSATMPDEVGARVATRHLIDLGHERIAFANGISESYTAERRARGFRAAMGAAGITVDEALVTAYGYTPSDGERAAAQLLAATPRPTAIFVANVNAAVGLLAYARKAGVQVPRDLAVVALHDSWTAANTWPPLTTVTMPSYELGRRAFDEVHRRILGEEPSNIRVDDPPPRLIVRESTVPLR</sequence>
<dbReference type="InterPro" id="IPR000843">
    <property type="entry name" value="HTH_LacI"/>
</dbReference>
<dbReference type="RefSeq" id="WP_188710974.1">
    <property type="nucleotide sequence ID" value="NZ_BMHO01000001.1"/>
</dbReference>
<dbReference type="Pfam" id="PF00356">
    <property type="entry name" value="LacI"/>
    <property type="match status" value="1"/>
</dbReference>
<evidence type="ECO:0000313" key="6">
    <source>
        <dbReference type="Proteomes" id="UP000633205"/>
    </source>
</evidence>
<reference evidence="5" key="1">
    <citation type="journal article" date="2014" name="Int. J. Syst. Evol. Microbiol.">
        <title>Complete genome sequence of Corynebacterium casei LMG S-19264T (=DSM 44701T), isolated from a smear-ripened cheese.</title>
        <authorList>
            <consortium name="US DOE Joint Genome Institute (JGI-PGF)"/>
            <person name="Walter F."/>
            <person name="Albersmeier A."/>
            <person name="Kalinowski J."/>
            <person name="Ruckert C."/>
        </authorList>
    </citation>
    <scope>NUCLEOTIDE SEQUENCE</scope>
    <source>
        <strain evidence="5">CGMCC 1.15152</strain>
    </source>
</reference>
<organism evidence="5 6">
    <name type="scientific">Microbacterium faecale</name>
    <dbReference type="NCBI Taxonomy" id="1804630"/>
    <lineage>
        <taxon>Bacteria</taxon>
        <taxon>Bacillati</taxon>
        <taxon>Actinomycetota</taxon>
        <taxon>Actinomycetes</taxon>
        <taxon>Micrococcales</taxon>
        <taxon>Microbacteriaceae</taxon>
        <taxon>Microbacterium</taxon>
    </lineage>
</organism>
<gene>
    <name evidence="5" type="ORF">GCM10010915_07670</name>
</gene>
<feature type="domain" description="HTH lacI-type" evidence="4">
    <location>
        <begin position="2"/>
        <end position="58"/>
    </location>
</feature>
<keyword evidence="6" id="KW-1185">Reference proteome</keyword>
<dbReference type="EMBL" id="BMHO01000001">
    <property type="protein sequence ID" value="GGD29901.1"/>
    <property type="molecule type" value="Genomic_DNA"/>
</dbReference>
<evidence type="ECO:0000256" key="1">
    <source>
        <dbReference type="ARBA" id="ARBA00023015"/>
    </source>
</evidence>
<dbReference type="PANTHER" id="PTHR30146">
    <property type="entry name" value="LACI-RELATED TRANSCRIPTIONAL REPRESSOR"/>
    <property type="match status" value="1"/>
</dbReference>
<dbReference type="GO" id="GO:0003700">
    <property type="term" value="F:DNA-binding transcription factor activity"/>
    <property type="evidence" value="ECO:0007669"/>
    <property type="project" value="TreeGrafter"/>
</dbReference>
<dbReference type="GO" id="GO:0000976">
    <property type="term" value="F:transcription cis-regulatory region binding"/>
    <property type="evidence" value="ECO:0007669"/>
    <property type="project" value="TreeGrafter"/>
</dbReference>
<evidence type="ECO:0000256" key="3">
    <source>
        <dbReference type="ARBA" id="ARBA00023163"/>
    </source>
</evidence>
<accession>A0A916Y4W0</accession>
<dbReference type="Gene3D" id="3.40.50.2300">
    <property type="match status" value="2"/>
</dbReference>
<evidence type="ECO:0000259" key="4">
    <source>
        <dbReference type="PROSITE" id="PS50932"/>
    </source>
</evidence>
<dbReference type="PROSITE" id="PS00356">
    <property type="entry name" value="HTH_LACI_1"/>
    <property type="match status" value="1"/>
</dbReference>
<evidence type="ECO:0000313" key="5">
    <source>
        <dbReference type="EMBL" id="GGD29901.1"/>
    </source>
</evidence>
<dbReference type="SUPFAM" id="SSF53822">
    <property type="entry name" value="Periplasmic binding protein-like I"/>
    <property type="match status" value="1"/>
</dbReference>
<dbReference type="SUPFAM" id="SSF47413">
    <property type="entry name" value="lambda repressor-like DNA-binding domains"/>
    <property type="match status" value="1"/>
</dbReference>
<reference evidence="5" key="2">
    <citation type="submission" date="2020-09" db="EMBL/GenBank/DDBJ databases">
        <authorList>
            <person name="Sun Q."/>
            <person name="Zhou Y."/>
        </authorList>
    </citation>
    <scope>NUCLEOTIDE SEQUENCE</scope>
    <source>
        <strain evidence="5">CGMCC 1.15152</strain>
    </source>
</reference>